<sequence>MSGKTKSPNLFGYEENALRIRERYHQPWNEDSLSEEAPESHYRTVYLYEEEFMTENPIKPFLIQNPVDKRSGKYSANMKGSGSIGFSKDILSKMKRTSVGI</sequence>
<comment type="caution">
    <text evidence="1">The sequence shown here is derived from an EMBL/GenBank/DDBJ whole genome shotgun (WGS) entry which is preliminary data.</text>
</comment>
<dbReference type="AlphaFoldDB" id="A0A367KBD9"/>
<gene>
    <name evidence="1" type="ORF">CU098_010528</name>
</gene>
<dbReference type="EMBL" id="PJQM01001940">
    <property type="protein sequence ID" value="RCH99534.1"/>
    <property type="molecule type" value="Genomic_DNA"/>
</dbReference>
<proteinExistence type="predicted"/>
<name>A0A367KBD9_RHIST</name>
<keyword evidence="2" id="KW-1185">Reference proteome</keyword>
<accession>A0A367KBD9</accession>
<evidence type="ECO:0000313" key="1">
    <source>
        <dbReference type="EMBL" id="RCH99534.1"/>
    </source>
</evidence>
<evidence type="ECO:0000313" key="2">
    <source>
        <dbReference type="Proteomes" id="UP000253551"/>
    </source>
</evidence>
<organism evidence="1 2">
    <name type="scientific">Rhizopus stolonifer</name>
    <name type="common">Rhizopus nigricans</name>
    <dbReference type="NCBI Taxonomy" id="4846"/>
    <lineage>
        <taxon>Eukaryota</taxon>
        <taxon>Fungi</taxon>
        <taxon>Fungi incertae sedis</taxon>
        <taxon>Mucoromycota</taxon>
        <taxon>Mucoromycotina</taxon>
        <taxon>Mucoromycetes</taxon>
        <taxon>Mucorales</taxon>
        <taxon>Mucorineae</taxon>
        <taxon>Rhizopodaceae</taxon>
        <taxon>Rhizopus</taxon>
    </lineage>
</organism>
<dbReference type="Proteomes" id="UP000253551">
    <property type="component" value="Unassembled WGS sequence"/>
</dbReference>
<protein>
    <submittedName>
        <fullName evidence="1">Uncharacterized protein</fullName>
    </submittedName>
</protein>
<reference evidence="1 2" key="1">
    <citation type="journal article" date="2018" name="G3 (Bethesda)">
        <title>Phylogenetic and Phylogenomic Definition of Rhizopus Species.</title>
        <authorList>
            <person name="Gryganskyi A.P."/>
            <person name="Golan J."/>
            <person name="Dolatabadi S."/>
            <person name="Mondo S."/>
            <person name="Robb S."/>
            <person name="Idnurm A."/>
            <person name="Muszewska A."/>
            <person name="Steczkiewicz K."/>
            <person name="Masonjones S."/>
            <person name="Liao H.L."/>
            <person name="Gajdeczka M.T."/>
            <person name="Anike F."/>
            <person name="Vuek A."/>
            <person name="Anishchenko I.M."/>
            <person name="Voigt K."/>
            <person name="de Hoog G.S."/>
            <person name="Smith M.E."/>
            <person name="Heitman J."/>
            <person name="Vilgalys R."/>
            <person name="Stajich J.E."/>
        </authorList>
    </citation>
    <scope>NUCLEOTIDE SEQUENCE [LARGE SCALE GENOMIC DNA]</scope>
    <source>
        <strain evidence="1 2">LSU 92-RS-03</strain>
    </source>
</reference>
<dbReference type="OrthoDB" id="2272375at2759"/>